<organism evidence="1 2">
    <name type="scientific">Homarus americanus</name>
    <name type="common">American lobster</name>
    <dbReference type="NCBI Taxonomy" id="6706"/>
    <lineage>
        <taxon>Eukaryota</taxon>
        <taxon>Metazoa</taxon>
        <taxon>Ecdysozoa</taxon>
        <taxon>Arthropoda</taxon>
        <taxon>Crustacea</taxon>
        <taxon>Multicrustacea</taxon>
        <taxon>Malacostraca</taxon>
        <taxon>Eumalacostraca</taxon>
        <taxon>Eucarida</taxon>
        <taxon>Decapoda</taxon>
        <taxon>Pleocyemata</taxon>
        <taxon>Astacidea</taxon>
        <taxon>Nephropoidea</taxon>
        <taxon>Nephropidae</taxon>
        <taxon>Homarus</taxon>
    </lineage>
</organism>
<keyword evidence="2" id="KW-1185">Reference proteome</keyword>
<sequence>MGYVGHLTLETKPVWRGTTVIAVIPGGLTSVVQPLDVCLNDILDAFVNNGRVDDQKVLRRIGIGTPELERTV</sequence>
<gene>
    <name evidence="1" type="ORF">Hamer_G015084</name>
</gene>
<dbReference type="AlphaFoldDB" id="A0A8J5MKD0"/>
<evidence type="ECO:0000313" key="1">
    <source>
        <dbReference type="EMBL" id="KAG7154718.1"/>
    </source>
</evidence>
<proteinExistence type="predicted"/>
<comment type="caution">
    <text evidence="1">The sequence shown here is derived from an EMBL/GenBank/DDBJ whole genome shotgun (WGS) entry which is preliminary data.</text>
</comment>
<dbReference type="EMBL" id="JAHLQT010044109">
    <property type="protein sequence ID" value="KAG7154718.1"/>
    <property type="molecule type" value="Genomic_DNA"/>
</dbReference>
<reference evidence="1" key="1">
    <citation type="journal article" date="2021" name="Sci. Adv.">
        <title>The American lobster genome reveals insights on longevity, neural, and immune adaptations.</title>
        <authorList>
            <person name="Polinski J.M."/>
            <person name="Zimin A.V."/>
            <person name="Clark K.F."/>
            <person name="Kohn A.B."/>
            <person name="Sadowski N."/>
            <person name="Timp W."/>
            <person name="Ptitsyn A."/>
            <person name="Khanna P."/>
            <person name="Romanova D.Y."/>
            <person name="Williams P."/>
            <person name="Greenwood S.J."/>
            <person name="Moroz L.L."/>
            <person name="Walt D.R."/>
            <person name="Bodnar A.G."/>
        </authorList>
    </citation>
    <scope>NUCLEOTIDE SEQUENCE</scope>
    <source>
        <strain evidence="1">GMGI-L3</strain>
    </source>
</reference>
<dbReference type="Proteomes" id="UP000747542">
    <property type="component" value="Unassembled WGS sequence"/>
</dbReference>
<accession>A0A8J5MKD0</accession>
<evidence type="ECO:0000313" key="2">
    <source>
        <dbReference type="Proteomes" id="UP000747542"/>
    </source>
</evidence>
<protein>
    <submittedName>
        <fullName evidence="1">Uncharacterized protein</fullName>
    </submittedName>
</protein>
<name>A0A8J5MKD0_HOMAM</name>